<dbReference type="Proteomes" id="UP000245125">
    <property type="component" value="Unassembled WGS sequence"/>
</dbReference>
<accession>A0A2U3QDY7</accession>
<protein>
    <submittedName>
        <fullName evidence="1">Uncharacterized protein</fullName>
    </submittedName>
</protein>
<sequence length="41" mass="4754">MEKYDRMATPTLAIGGRVFLGFKQNREEIEKIVQRIIEGKS</sequence>
<dbReference type="AlphaFoldDB" id="A0A2U3QDY7"/>
<proteinExistence type="predicted"/>
<evidence type="ECO:0000313" key="1">
    <source>
        <dbReference type="EMBL" id="SPP99550.1"/>
    </source>
</evidence>
<gene>
    <name evidence="1" type="ORF">NBG4_10084</name>
</gene>
<keyword evidence="2" id="KW-1185">Reference proteome</keyword>
<organism evidence="1 2">
    <name type="scientific">Candidatus Sulfobium mesophilum</name>
    <dbReference type="NCBI Taxonomy" id="2016548"/>
    <lineage>
        <taxon>Bacteria</taxon>
        <taxon>Pseudomonadati</taxon>
        <taxon>Nitrospirota</taxon>
        <taxon>Nitrospiria</taxon>
        <taxon>Nitrospirales</taxon>
        <taxon>Nitrospiraceae</taxon>
        <taxon>Candidatus Sulfobium</taxon>
    </lineage>
</organism>
<name>A0A2U3QDY7_9BACT</name>
<dbReference type="EMBL" id="OUUY01000001">
    <property type="protein sequence ID" value="SPP99550.1"/>
    <property type="molecule type" value="Genomic_DNA"/>
</dbReference>
<evidence type="ECO:0000313" key="2">
    <source>
        <dbReference type="Proteomes" id="UP000245125"/>
    </source>
</evidence>
<reference evidence="2" key="1">
    <citation type="submission" date="2018-03" db="EMBL/GenBank/DDBJ databases">
        <authorList>
            <person name="Zecchin S."/>
        </authorList>
    </citation>
    <scope>NUCLEOTIDE SEQUENCE [LARGE SCALE GENOMIC DNA]</scope>
</reference>